<evidence type="ECO:0000256" key="1">
    <source>
        <dbReference type="SAM" id="Phobius"/>
    </source>
</evidence>
<dbReference type="PANTHER" id="PTHR40465">
    <property type="entry name" value="CHROMOSOME 1, WHOLE GENOME SHOTGUN SEQUENCE"/>
    <property type="match status" value="1"/>
</dbReference>
<reference evidence="3" key="1">
    <citation type="submission" date="2019-10" db="EMBL/GenBank/DDBJ databases">
        <authorList>
            <consortium name="DOE Joint Genome Institute"/>
            <person name="Kuo A."/>
            <person name="Miyauchi S."/>
            <person name="Kiss E."/>
            <person name="Drula E."/>
            <person name="Kohler A."/>
            <person name="Sanchez-Garcia M."/>
            <person name="Andreopoulos B."/>
            <person name="Barry K.W."/>
            <person name="Bonito G."/>
            <person name="Buee M."/>
            <person name="Carver A."/>
            <person name="Chen C."/>
            <person name="Cichocki N."/>
            <person name="Clum A."/>
            <person name="Culley D."/>
            <person name="Crous P.W."/>
            <person name="Fauchery L."/>
            <person name="Girlanda M."/>
            <person name="Hayes R."/>
            <person name="Keri Z."/>
            <person name="LaButti K."/>
            <person name="Lipzen A."/>
            <person name="Lombard V."/>
            <person name="Magnuson J."/>
            <person name="Maillard F."/>
            <person name="Morin E."/>
            <person name="Murat C."/>
            <person name="Nolan M."/>
            <person name="Ohm R."/>
            <person name="Pangilinan J."/>
            <person name="Pereira M."/>
            <person name="Perotto S."/>
            <person name="Peter M."/>
            <person name="Riley R."/>
            <person name="Sitrit Y."/>
            <person name="Stielow B."/>
            <person name="Szollosi G."/>
            <person name="Zifcakova L."/>
            <person name="Stursova M."/>
            <person name="Spatafora J.W."/>
            <person name="Tedersoo L."/>
            <person name="Vaario L.-M."/>
            <person name="Yamada A."/>
            <person name="Yan M."/>
            <person name="Wang P."/>
            <person name="Xu J."/>
            <person name="Bruns T."/>
            <person name="Baldrian P."/>
            <person name="Vilgalys R."/>
            <person name="Henrissat B."/>
            <person name="Grigoriev I.V."/>
            <person name="Hibbett D."/>
            <person name="Nagy L.G."/>
            <person name="Martin F.M."/>
        </authorList>
    </citation>
    <scope>NUCLEOTIDE SEQUENCE</scope>
    <source>
        <strain evidence="3">BED1</strain>
    </source>
</reference>
<evidence type="ECO:0000259" key="2">
    <source>
        <dbReference type="Pfam" id="PF20152"/>
    </source>
</evidence>
<keyword evidence="1" id="KW-0472">Membrane</keyword>
<keyword evidence="1" id="KW-0812">Transmembrane</keyword>
<reference evidence="3" key="2">
    <citation type="journal article" date="2020" name="Nat. Commun.">
        <title>Large-scale genome sequencing of mycorrhizal fungi provides insights into the early evolution of symbiotic traits.</title>
        <authorList>
            <person name="Miyauchi S."/>
            <person name="Kiss E."/>
            <person name="Kuo A."/>
            <person name="Drula E."/>
            <person name="Kohler A."/>
            <person name="Sanchez-Garcia M."/>
            <person name="Morin E."/>
            <person name="Andreopoulos B."/>
            <person name="Barry K.W."/>
            <person name="Bonito G."/>
            <person name="Buee M."/>
            <person name="Carver A."/>
            <person name="Chen C."/>
            <person name="Cichocki N."/>
            <person name="Clum A."/>
            <person name="Culley D."/>
            <person name="Crous P.W."/>
            <person name="Fauchery L."/>
            <person name="Girlanda M."/>
            <person name="Hayes R.D."/>
            <person name="Keri Z."/>
            <person name="LaButti K."/>
            <person name="Lipzen A."/>
            <person name="Lombard V."/>
            <person name="Magnuson J."/>
            <person name="Maillard F."/>
            <person name="Murat C."/>
            <person name="Nolan M."/>
            <person name="Ohm R.A."/>
            <person name="Pangilinan J."/>
            <person name="Pereira M.F."/>
            <person name="Perotto S."/>
            <person name="Peter M."/>
            <person name="Pfister S."/>
            <person name="Riley R."/>
            <person name="Sitrit Y."/>
            <person name="Stielow J.B."/>
            <person name="Szollosi G."/>
            <person name="Zifcakova L."/>
            <person name="Stursova M."/>
            <person name="Spatafora J.W."/>
            <person name="Tedersoo L."/>
            <person name="Vaario L.M."/>
            <person name="Yamada A."/>
            <person name="Yan M."/>
            <person name="Wang P."/>
            <person name="Xu J."/>
            <person name="Bruns T."/>
            <person name="Baldrian P."/>
            <person name="Vilgalys R."/>
            <person name="Dunand C."/>
            <person name="Henrissat B."/>
            <person name="Grigoriev I.V."/>
            <person name="Hibbett D."/>
            <person name="Nagy L.G."/>
            <person name="Martin F.M."/>
        </authorList>
    </citation>
    <scope>NUCLEOTIDE SEQUENCE</scope>
    <source>
        <strain evidence="3">BED1</strain>
    </source>
</reference>
<keyword evidence="4" id="KW-1185">Reference proteome</keyword>
<dbReference type="AlphaFoldDB" id="A0AAD4BYG2"/>
<feature type="transmembrane region" description="Helical" evidence="1">
    <location>
        <begin position="54"/>
        <end position="78"/>
    </location>
</feature>
<feature type="domain" description="DUF6534" evidence="2">
    <location>
        <begin position="174"/>
        <end position="259"/>
    </location>
</feature>
<comment type="caution">
    <text evidence="3">The sequence shown here is derived from an EMBL/GenBank/DDBJ whole genome shotgun (WGS) entry which is preliminary data.</text>
</comment>
<feature type="transmembrane region" description="Helical" evidence="1">
    <location>
        <begin position="126"/>
        <end position="148"/>
    </location>
</feature>
<accession>A0AAD4BYG2</accession>
<dbReference type="PANTHER" id="PTHR40465:SF1">
    <property type="entry name" value="DUF6534 DOMAIN-CONTAINING PROTEIN"/>
    <property type="match status" value="1"/>
</dbReference>
<evidence type="ECO:0000313" key="3">
    <source>
        <dbReference type="EMBL" id="KAF8443137.1"/>
    </source>
</evidence>
<name>A0AAD4BYG2_BOLED</name>
<feature type="transmembrane region" description="Helical" evidence="1">
    <location>
        <begin position="208"/>
        <end position="229"/>
    </location>
</feature>
<feature type="transmembrane region" description="Helical" evidence="1">
    <location>
        <begin position="12"/>
        <end position="42"/>
    </location>
</feature>
<dbReference type="Proteomes" id="UP001194468">
    <property type="component" value="Unassembled WGS sequence"/>
</dbReference>
<proteinExistence type="predicted"/>
<dbReference type="InterPro" id="IPR045339">
    <property type="entry name" value="DUF6534"/>
</dbReference>
<dbReference type="EMBL" id="WHUW01000008">
    <property type="protein sequence ID" value="KAF8443137.1"/>
    <property type="molecule type" value="Genomic_DNA"/>
</dbReference>
<feature type="transmembrane region" description="Helical" evidence="1">
    <location>
        <begin position="235"/>
        <end position="255"/>
    </location>
</feature>
<organism evidence="3 4">
    <name type="scientific">Boletus edulis BED1</name>
    <dbReference type="NCBI Taxonomy" id="1328754"/>
    <lineage>
        <taxon>Eukaryota</taxon>
        <taxon>Fungi</taxon>
        <taxon>Dikarya</taxon>
        <taxon>Basidiomycota</taxon>
        <taxon>Agaricomycotina</taxon>
        <taxon>Agaricomycetes</taxon>
        <taxon>Agaricomycetidae</taxon>
        <taxon>Boletales</taxon>
        <taxon>Boletineae</taxon>
        <taxon>Boletaceae</taxon>
        <taxon>Boletoideae</taxon>
        <taxon>Boletus</taxon>
    </lineage>
</organism>
<feature type="transmembrane region" description="Helical" evidence="1">
    <location>
        <begin position="168"/>
        <end position="188"/>
    </location>
</feature>
<feature type="transmembrane region" description="Helical" evidence="1">
    <location>
        <begin position="93"/>
        <end position="114"/>
    </location>
</feature>
<protein>
    <recommendedName>
        <fullName evidence="2">DUF6534 domain-containing protein</fullName>
    </recommendedName>
</protein>
<keyword evidence="1" id="KW-1133">Transmembrane helix</keyword>
<gene>
    <name evidence="3" type="ORF">L210DRAFT_1056479</name>
</gene>
<evidence type="ECO:0000313" key="4">
    <source>
        <dbReference type="Proteomes" id="UP001194468"/>
    </source>
</evidence>
<sequence>MAALPRFDNTLGALFVGFSVSAVRVLFRVFYGILFVQVYIYYGRYPLDKAGYKAIVALLLLLETAHQVFIGHTVYYYTITNFLDIAALLGKPIWSLVFQLLEGAVVGSVVKFFFTLRVWRFSYGNVWLTAFLLLLVFGHLGVAIVFTVKSYELSALPDIVNLRVLGVVALGIGVLNDIGIAISLCYYLQNMRAYYTQSDSTIRSLTLYAVNTGVLTSAMSFTTLIIYNFMPRNFIFVGCYFVVSKLYAVSFVAALNTRQIVRGRGTDAEPKRSPGFQIVTGQSLSLNIPLQTATIKRDDLDIESHRAREVCKSSTAFGSRD</sequence>
<dbReference type="Pfam" id="PF20152">
    <property type="entry name" value="DUF6534"/>
    <property type="match status" value="1"/>
</dbReference>